<feature type="domain" description="Bacterial surface antigen (D15)" evidence="3">
    <location>
        <begin position="168"/>
        <end position="357"/>
    </location>
</feature>
<keyword evidence="2" id="KW-0472">Membrane</keyword>
<dbReference type="AlphaFoldDB" id="A0A2S9WQ84"/>
<evidence type="ECO:0000313" key="5">
    <source>
        <dbReference type="Proteomes" id="UP000239532"/>
    </source>
</evidence>
<keyword evidence="5" id="KW-1185">Reference proteome</keyword>
<accession>A0A2S9WQ84</accession>
<dbReference type="EMBL" id="MQUC01000003">
    <property type="protein sequence ID" value="PRP65640.1"/>
    <property type="molecule type" value="Genomic_DNA"/>
</dbReference>
<evidence type="ECO:0000259" key="3">
    <source>
        <dbReference type="Pfam" id="PF01103"/>
    </source>
</evidence>
<gene>
    <name evidence="4" type="ORF">BST86_00315</name>
</gene>
<protein>
    <recommendedName>
        <fullName evidence="3">Bacterial surface antigen (D15) domain-containing protein</fullName>
    </recommendedName>
</protein>
<sequence>MPTSKNLVLTILLLLGLVYTPQVDAQFENLKELFTFYPNRKAVERDSTLYPSKFIAAPVVSYSPETDFAFGIGAKYLFKFAGSGDETRVSNMPITFQYTLNSQYFLYSGFEIFTNQEKWVIEGNILFQNYPRLYYGIGNGTSESAEEIYNYNQLLVEPIFLKQAFLRHLFIGAGIRYNHIYNTDFEEDGLIATEQLDGFDGSTSVGVEAAALYDSRDVILNASSGWYLEFTHGKYGEFLGGTNKFNLTRIDLRHFLKVSKKNNDVLGFQFVGRTVRNNQPFSEYSFLGSSEIMRGYREGRFIDRDLVAAQAEYRKNFKDSRIGAVVFVGAGDVYRNIDEFQFSSLKPSYGVGVRYKLDESENLNIRLDWGFGRGTNELYLGIAEAF</sequence>
<evidence type="ECO:0000313" key="4">
    <source>
        <dbReference type="EMBL" id="PRP65640.1"/>
    </source>
</evidence>
<dbReference type="Pfam" id="PF01103">
    <property type="entry name" value="Omp85"/>
    <property type="match status" value="1"/>
</dbReference>
<reference evidence="4 5" key="1">
    <citation type="submission" date="2016-11" db="EMBL/GenBank/DDBJ databases">
        <title>Trade-off between light-utilization and light-protection in marine flavobacteria.</title>
        <authorList>
            <person name="Kumagai Y."/>
        </authorList>
    </citation>
    <scope>NUCLEOTIDE SEQUENCE [LARGE SCALE GENOMIC DNA]</scope>
    <source>
        <strain evidence="4 5">JCM 17109</strain>
    </source>
</reference>
<comment type="subcellular location">
    <subcellularLocation>
        <location evidence="1">Membrane</location>
    </subcellularLocation>
</comment>
<evidence type="ECO:0000256" key="2">
    <source>
        <dbReference type="ARBA" id="ARBA00023136"/>
    </source>
</evidence>
<dbReference type="OrthoDB" id="9771071at2"/>
<dbReference type="RefSeq" id="WP_105981536.1">
    <property type="nucleotide sequence ID" value="NZ_MQUC01000003.1"/>
</dbReference>
<dbReference type="Gene3D" id="2.40.160.50">
    <property type="entry name" value="membrane protein fhac: a member of the omp85/tpsb transporter family"/>
    <property type="match status" value="1"/>
</dbReference>
<name>A0A2S9WQ84_9FLAO</name>
<proteinExistence type="predicted"/>
<dbReference type="InterPro" id="IPR000184">
    <property type="entry name" value="Bac_surfAg_D15"/>
</dbReference>
<comment type="caution">
    <text evidence="4">The sequence shown here is derived from an EMBL/GenBank/DDBJ whole genome shotgun (WGS) entry which is preliminary data.</text>
</comment>
<evidence type="ECO:0000256" key="1">
    <source>
        <dbReference type="ARBA" id="ARBA00004370"/>
    </source>
</evidence>
<organism evidence="4 5">
    <name type="scientific">Nonlabens agnitus</name>
    <dbReference type="NCBI Taxonomy" id="870484"/>
    <lineage>
        <taxon>Bacteria</taxon>
        <taxon>Pseudomonadati</taxon>
        <taxon>Bacteroidota</taxon>
        <taxon>Flavobacteriia</taxon>
        <taxon>Flavobacteriales</taxon>
        <taxon>Flavobacteriaceae</taxon>
        <taxon>Nonlabens</taxon>
    </lineage>
</organism>
<dbReference type="Proteomes" id="UP000239532">
    <property type="component" value="Unassembled WGS sequence"/>
</dbReference>
<dbReference type="GO" id="GO:0019867">
    <property type="term" value="C:outer membrane"/>
    <property type="evidence" value="ECO:0007669"/>
    <property type="project" value="InterPro"/>
</dbReference>